<dbReference type="AlphaFoldDB" id="A0A067A1L0"/>
<dbReference type="InterPro" id="IPR036249">
    <property type="entry name" value="Thioredoxin-like_sf"/>
</dbReference>
<keyword evidence="1" id="KW-0732">Signal</keyword>
<dbReference type="Gene3D" id="3.40.30.10">
    <property type="entry name" value="Glutaredoxin"/>
    <property type="match status" value="1"/>
</dbReference>
<dbReference type="RefSeq" id="WP_029911897.1">
    <property type="nucleotide sequence ID" value="NZ_AP020335.1"/>
</dbReference>
<accession>A0A067A1L0</accession>
<keyword evidence="3" id="KW-1185">Reference proteome</keyword>
<feature type="chain" id="PRO_5001636988" description="Thioredoxin-like fold domain-containing protein" evidence="1">
    <location>
        <begin position="26"/>
        <end position="169"/>
    </location>
</feature>
<evidence type="ECO:0000313" key="2">
    <source>
        <dbReference type="EMBL" id="KDN96210.1"/>
    </source>
</evidence>
<comment type="caution">
    <text evidence="2">The sequence shown here is derived from an EMBL/GenBank/DDBJ whole genome shotgun (WGS) entry which is preliminary data.</text>
</comment>
<evidence type="ECO:0000313" key="3">
    <source>
        <dbReference type="Proteomes" id="UP000027341"/>
    </source>
</evidence>
<evidence type="ECO:0000256" key="1">
    <source>
        <dbReference type="SAM" id="SignalP"/>
    </source>
</evidence>
<organism evidence="2 3">
    <name type="scientific">Hydrogenovibrio marinus</name>
    <dbReference type="NCBI Taxonomy" id="28885"/>
    <lineage>
        <taxon>Bacteria</taxon>
        <taxon>Pseudomonadati</taxon>
        <taxon>Pseudomonadota</taxon>
        <taxon>Gammaproteobacteria</taxon>
        <taxon>Thiotrichales</taxon>
        <taxon>Piscirickettsiaceae</taxon>
        <taxon>Hydrogenovibrio</taxon>
    </lineage>
</organism>
<sequence>MRTFPKLFLLSLVFVAFSVANVAQADDWQLKEATDFSVLSAQSKKDHLPIAIYFNMTKINASKRLKDMAILPMIENGIFDGYVHMVQITVDEPDETIKDFYGEPAKPKFFQEMYNVTSIPSIVFVDADGNEISKRMTNSGAYDYVPYYLKQRINQALKELGNKKRYDLQ</sequence>
<protein>
    <recommendedName>
        <fullName evidence="4">Thioredoxin-like fold domain-containing protein</fullName>
    </recommendedName>
</protein>
<dbReference type="EMBL" id="JMIU01000001">
    <property type="protein sequence ID" value="KDN96210.1"/>
    <property type="molecule type" value="Genomic_DNA"/>
</dbReference>
<dbReference type="STRING" id="28885.EI16_07950"/>
<evidence type="ECO:0008006" key="4">
    <source>
        <dbReference type="Google" id="ProtNLM"/>
    </source>
</evidence>
<feature type="signal peptide" evidence="1">
    <location>
        <begin position="1"/>
        <end position="25"/>
    </location>
</feature>
<proteinExistence type="predicted"/>
<dbReference type="Proteomes" id="UP000027341">
    <property type="component" value="Unassembled WGS sequence"/>
</dbReference>
<gene>
    <name evidence="2" type="ORF">EI16_07950</name>
</gene>
<reference evidence="2 3" key="1">
    <citation type="submission" date="2014-04" db="EMBL/GenBank/DDBJ databases">
        <title>Draft genome sequence of Hydrogenovibrio marinus MH-110, a model organism for aerobic H2 metabolism.</title>
        <authorList>
            <person name="Cha H.J."/>
            <person name="Jo B.H."/>
            <person name="Hwang B.H."/>
        </authorList>
    </citation>
    <scope>NUCLEOTIDE SEQUENCE [LARGE SCALE GENOMIC DNA]</scope>
    <source>
        <strain evidence="2 3">MH-110</strain>
    </source>
</reference>
<name>A0A067A1L0_HYDMR</name>
<dbReference type="SUPFAM" id="SSF52833">
    <property type="entry name" value="Thioredoxin-like"/>
    <property type="match status" value="1"/>
</dbReference>